<protein>
    <recommendedName>
        <fullName evidence="1">CheW-like domain-containing protein</fullName>
    </recommendedName>
</protein>
<dbReference type="Gene3D" id="2.30.30.40">
    <property type="entry name" value="SH3 Domains"/>
    <property type="match status" value="1"/>
</dbReference>
<dbReference type="Pfam" id="PF01584">
    <property type="entry name" value="CheW"/>
    <property type="match status" value="1"/>
</dbReference>
<feature type="domain" description="CheW-like" evidence="1">
    <location>
        <begin position="36"/>
        <end position="171"/>
    </location>
</feature>
<organism evidence="2 3">
    <name type="scientific">Spirilliplanes yamanashiensis</name>
    <dbReference type="NCBI Taxonomy" id="42233"/>
    <lineage>
        <taxon>Bacteria</taxon>
        <taxon>Bacillati</taxon>
        <taxon>Actinomycetota</taxon>
        <taxon>Actinomycetes</taxon>
        <taxon>Micromonosporales</taxon>
        <taxon>Micromonosporaceae</taxon>
        <taxon>Spirilliplanes</taxon>
    </lineage>
</organism>
<evidence type="ECO:0000313" key="3">
    <source>
        <dbReference type="Proteomes" id="UP000652013"/>
    </source>
</evidence>
<proteinExistence type="predicted"/>
<dbReference type="Gene3D" id="2.40.50.180">
    <property type="entry name" value="CheA-289, Domain 4"/>
    <property type="match status" value="1"/>
</dbReference>
<dbReference type="AlphaFoldDB" id="A0A8J4DL95"/>
<reference evidence="2" key="1">
    <citation type="submission" date="2021-01" db="EMBL/GenBank/DDBJ databases">
        <title>Whole genome shotgun sequence of Spirilliplanes yamanashiensis NBRC 15828.</title>
        <authorList>
            <person name="Komaki H."/>
            <person name="Tamura T."/>
        </authorList>
    </citation>
    <scope>NUCLEOTIDE SEQUENCE</scope>
    <source>
        <strain evidence="2">NBRC 15828</strain>
    </source>
</reference>
<sequence length="186" mass="19355">MRERPVTTDVRALTADLRRRFDADFAVPPRSAAAPAEELLALRAGGERYALRLRQAQGLYAERPITSLPGPVGALLGVAAFSGAIVPVYDLGALLGRPADPSPRWLVLAAGTPALAVAFAELDGHVRARPGDLVAEPDTRGGRRALRGMVALPGGTRPIVDLPAVRATVLALTGSKPTKESGDADG</sequence>
<dbReference type="SUPFAM" id="SSF50341">
    <property type="entry name" value="CheW-like"/>
    <property type="match status" value="1"/>
</dbReference>
<accession>A0A8J4DL95</accession>
<dbReference type="InterPro" id="IPR036061">
    <property type="entry name" value="CheW-like_dom_sf"/>
</dbReference>
<dbReference type="GO" id="GO:0007165">
    <property type="term" value="P:signal transduction"/>
    <property type="evidence" value="ECO:0007669"/>
    <property type="project" value="InterPro"/>
</dbReference>
<evidence type="ECO:0000313" key="2">
    <source>
        <dbReference type="EMBL" id="GIJ04830.1"/>
    </source>
</evidence>
<dbReference type="EMBL" id="BOOY01000030">
    <property type="protein sequence ID" value="GIJ04830.1"/>
    <property type="molecule type" value="Genomic_DNA"/>
</dbReference>
<dbReference type="Proteomes" id="UP000652013">
    <property type="component" value="Unassembled WGS sequence"/>
</dbReference>
<gene>
    <name evidence="2" type="ORF">Sya03_41820</name>
</gene>
<dbReference type="InterPro" id="IPR002545">
    <property type="entry name" value="CheW-lke_dom"/>
</dbReference>
<name>A0A8J4DL95_9ACTN</name>
<dbReference type="GO" id="GO:0006935">
    <property type="term" value="P:chemotaxis"/>
    <property type="evidence" value="ECO:0007669"/>
    <property type="project" value="InterPro"/>
</dbReference>
<keyword evidence="3" id="KW-1185">Reference proteome</keyword>
<comment type="caution">
    <text evidence="2">The sequence shown here is derived from an EMBL/GenBank/DDBJ whole genome shotgun (WGS) entry which is preliminary data.</text>
</comment>
<evidence type="ECO:0000259" key="1">
    <source>
        <dbReference type="PROSITE" id="PS50851"/>
    </source>
</evidence>
<dbReference type="SMART" id="SM00260">
    <property type="entry name" value="CheW"/>
    <property type="match status" value="1"/>
</dbReference>
<dbReference type="PROSITE" id="PS50851">
    <property type="entry name" value="CHEW"/>
    <property type="match status" value="1"/>
</dbReference>